<reference evidence="1 2" key="1">
    <citation type="journal article" date="2018" name="Syst. Appl. Microbiol.">
        <title>Pseudomonas gallaeciensis sp. nov., isolated from crude-oil-contaminated intertidal sand samples after the Prestige oil spill.</title>
        <authorList>
            <person name="Mulet M."/>
            <person name="Sanchez D."/>
            <person name="Rodriguez A.C."/>
            <person name="Nogales B."/>
            <person name="Bosch R."/>
            <person name="Busquets A."/>
            <person name="Gomila M."/>
            <person name="Lalucat J."/>
            <person name="Garcia-Valdes E."/>
        </authorList>
    </citation>
    <scope>NUCLEOTIDE SEQUENCE [LARGE SCALE GENOMIC DNA]</scope>
    <source>
        <strain evidence="1 2">V113</strain>
    </source>
</reference>
<dbReference type="Proteomes" id="UP000265411">
    <property type="component" value="Unassembled WGS sequence"/>
</dbReference>
<sequence length="112" mass="12675">MNSGSIPAKNIQLRIDEESIIDVLGSDATEENRARWIRSVNANEIRILQNGDFTTCSFGTSQSNDNGFWKYGSEVPIRISYKGWFGYKYSDTQIIKIQDSDSFTGYMWGSNA</sequence>
<evidence type="ECO:0000313" key="2">
    <source>
        <dbReference type="Proteomes" id="UP000265411"/>
    </source>
</evidence>
<gene>
    <name evidence="1" type="ORF">ASB58_08470</name>
</gene>
<name>A0A395R4S3_9PSED</name>
<protein>
    <submittedName>
        <fullName evidence="1">Uncharacterized protein</fullName>
    </submittedName>
</protein>
<evidence type="ECO:0000313" key="1">
    <source>
        <dbReference type="EMBL" id="RGP55105.1"/>
    </source>
</evidence>
<organism evidence="1 2">
    <name type="scientific">Pseudomonas abyssi</name>
    <dbReference type="NCBI Taxonomy" id="170540"/>
    <lineage>
        <taxon>Bacteria</taxon>
        <taxon>Pseudomonadati</taxon>
        <taxon>Pseudomonadota</taxon>
        <taxon>Gammaproteobacteria</taxon>
        <taxon>Pseudomonadales</taxon>
        <taxon>Pseudomonadaceae</taxon>
        <taxon>Pseudomonas</taxon>
    </lineage>
</organism>
<proteinExistence type="predicted"/>
<accession>A0A395R4S3</accession>
<comment type="caution">
    <text evidence="1">The sequence shown here is derived from an EMBL/GenBank/DDBJ whole genome shotgun (WGS) entry which is preliminary data.</text>
</comment>
<dbReference type="AlphaFoldDB" id="A0A395R4S3"/>
<dbReference type="EMBL" id="LMAZ01000002">
    <property type="protein sequence ID" value="RGP55105.1"/>
    <property type="molecule type" value="Genomic_DNA"/>
</dbReference>
<keyword evidence="2" id="KW-1185">Reference proteome</keyword>